<comment type="subcellular location">
    <subcellularLocation>
        <location evidence="1">Cell membrane</location>
        <topology evidence="1">Multi-pass membrane protein</topology>
    </subcellularLocation>
</comment>
<feature type="transmembrane region" description="Helical" evidence="7">
    <location>
        <begin position="62"/>
        <end position="83"/>
    </location>
</feature>
<dbReference type="EMBL" id="JBHUHX010000004">
    <property type="protein sequence ID" value="MFD2110551.1"/>
    <property type="molecule type" value="Genomic_DNA"/>
</dbReference>
<proteinExistence type="inferred from homology"/>
<keyword evidence="8" id="KW-0560">Oxidoreductase</keyword>
<evidence type="ECO:0000256" key="5">
    <source>
        <dbReference type="ARBA" id="ARBA00022989"/>
    </source>
</evidence>
<evidence type="ECO:0000313" key="8">
    <source>
        <dbReference type="EMBL" id="MFD2110551.1"/>
    </source>
</evidence>
<name>A0ABW4Y2Y7_9GAMM</name>
<sequence>MMTPLLYGGAGVILFALGLWAFLVHEPLLRKLIALNIMGSGVFHLLIAIAERGALPPDPVPHAMVLTGIVVAVSATALALAMGRRLEDDDDAR</sequence>
<protein>
    <submittedName>
        <fullName evidence="8">NADH-quinone oxidoreductase subunit K</fullName>
        <ecNumber evidence="8">1.6.5.9</ecNumber>
    </submittedName>
</protein>
<keyword evidence="3" id="KW-1003">Cell membrane</keyword>
<feature type="transmembrane region" description="Helical" evidence="7">
    <location>
        <begin position="32"/>
        <end position="50"/>
    </location>
</feature>
<organism evidence="8 9">
    <name type="scientific">Thiorhodococcus fuscus</name>
    <dbReference type="NCBI Taxonomy" id="527200"/>
    <lineage>
        <taxon>Bacteria</taxon>
        <taxon>Pseudomonadati</taxon>
        <taxon>Pseudomonadota</taxon>
        <taxon>Gammaproteobacteria</taxon>
        <taxon>Chromatiales</taxon>
        <taxon>Chromatiaceae</taxon>
        <taxon>Thiorhodococcus</taxon>
    </lineage>
</organism>
<keyword evidence="4 7" id="KW-0812">Transmembrane</keyword>
<reference evidence="9" key="1">
    <citation type="journal article" date="2019" name="Int. J. Syst. Evol. Microbiol.">
        <title>The Global Catalogue of Microorganisms (GCM) 10K type strain sequencing project: providing services to taxonomists for standard genome sequencing and annotation.</title>
        <authorList>
            <consortium name="The Broad Institute Genomics Platform"/>
            <consortium name="The Broad Institute Genome Sequencing Center for Infectious Disease"/>
            <person name="Wu L."/>
            <person name="Ma J."/>
        </authorList>
    </citation>
    <scope>NUCLEOTIDE SEQUENCE [LARGE SCALE GENOMIC DNA]</scope>
    <source>
        <strain evidence="9">KACC 12597</strain>
    </source>
</reference>
<evidence type="ECO:0000256" key="6">
    <source>
        <dbReference type="ARBA" id="ARBA00023136"/>
    </source>
</evidence>
<gene>
    <name evidence="8" type="ORF">ACFSJC_01695</name>
</gene>
<dbReference type="PANTHER" id="PTHR34583:SF2">
    <property type="entry name" value="ANTIPORTER SUBUNIT MNHC2-RELATED"/>
    <property type="match status" value="1"/>
</dbReference>
<dbReference type="Pfam" id="PF00420">
    <property type="entry name" value="Oxidored_q2"/>
    <property type="match status" value="1"/>
</dbReference>
<keyword evidence="6 7" id="KW-0472">Membrane</keyword>
<accession>A0ABW4Y2Y7</accession>
<dbReference type="Gene3D" id="1.10.287.3510">
    <property type="match status" value="1"/>
</dbReference>
<keyword evidence="5 7" id="KW-1133">Transmembrane helix</keyword>
<feature type="transmembrane region" description="Helical" evidence="7">
    <location>
        <begin position="6"/>
        <end position="25"/>
    </location>
</feature>
<comment type="similarity">
    <text evidence="2">Belongs to the CPA3 antiporters (TC 2.A.63) subunit C family.</text>
</comment>
<dbReference type="PANTHER" id="PTHR34583">
    <property type="entry name" value="ANTIPORTER SUBUNIT MNHC2-RELATED"/>
    <property type="match status" value="1"/>
</dbReference>
<evidence type="ECO:0000256" key="3">
    <source>
        <dbReference type="ARBA" id="ARBA00022475"/>
    </source>
</evidence>
<keyword evidence="9" id="KW-1185">Reference proteome</keyword>
<evidence type="ECO:0000256" key="2">
    <source>
        <dbReference type="ARBA" id="ARBA00010388"/>
    </source>
</evidence>
<evidence type="ECO:0000313" key="9">
    <source>
        <dbReference type="Proteomes" id="UP001597337"/>
    </source>
</evidence>
<evidence type="ECO:0000256" key="1">
    <source>
        <dbReference type="ARBA" id="ARBA00004651"/>
    </source>
</evidence>
<dbReference type="Proteomes" id="UP001597337">
    <property type="component" value="Unassembled WGS sequence"/>
</dbReference>
<dbReference type="InterPro" id="IPR039428">
    <property type="entry name" value="NUOK/Mnh_C1-like"/>
</dbReference>
<dbReference type="EC" id="1.6.5.9" evidence="8"/>
<dbReference type="RefSeq" id="WP_386022289.1">
    <property type="nucleotide sequence ID" value="NZ_JBHUHX010000004.1"/>
</dbReference>
<dbReference type="GO" id="GO:0050136">
    <property type="term" value="F:NADH dehydrogenase (quinone) (non-electrogenic) activity"/>
    <property type="evidence" value="ECO:0007669"/>
    <property type="project" value="UniProtKB-EC"/>
</dbReference>
<evidence type="ECO:0000256" key="4">
    <source>
        <dbReference type="ARBA" id="ARBA00022692"/>
    </source>
</evidence>
<evidence type="ECO:0000256" key="7">
    <source>
        <dbReference type="SAM" id="Phobius"/>
    </source>
</evidence>
<comment type="caution">
    <text evidence="8">The sequence shown here is derived from an EMBL/GenBank/DDBJ whole genome shotgun (WGS) entry which is preliminary data.</text>
</comment>
<dbReference type="InterPro" id="IPR050601">
    <property type="entry name" value="CPA3_antiporter_subunitC"/>
</dbReference>